<keyword evidence="2" id="KW-1185">Reference proteome</keyword>
<dbReference type="OrthoDB" id="10513894at2759"/>
<accession>A0A813M301</accession>
<proteinExistence type="predicted"/>
<sequence length="376" mass="43754">MILLITFIAHQLLQYINSRLILNKTRLNTSFRDTTEPELFLFNESFDANLFKLRRKSLNSLQDDDLQSSFELIKNLNKLYANENIQFNENESCFSAIDSFDMENLTQLESMDVSDYIDLDDSLFNTILFEDFKNDSKFFDNHKNFESFMTQSDTQIFFSKESEKNMCQSMGCFTKSESSIGSFSSTPSSTRIKSRSILFKMSESCRTKKLRSRIERLKQTNNFYRRRQRTSSLSVQNNKSFKNTPEIKNFYKPSFKVEKLLNDSRGMKKYLVDYDVLMSQKNQRKRNKTISLNNLNSLCNDFTELTPSSILTSNANSLSSIDLDCKLENENSEWTDKLRGALFYDLSMNDKENSNQLNLPSSNRCSSGYLSDCSVN</sequence>
<evidence type="ECO:0000313" key="1">
    <source>
        <dbReference type="EMBL" id="CAF0709034.1"/>
    </source>
</evidence>
<reference evidence="1" key="1">
    <citation type="submission" date="2021-02" db="EMBL/GenBank/DDBJ databases">
        <authorList>
            <person name="Nowell W R."/>
        </authorList>
    </citation>
    <scope>NUCLEOTIDE SEQUENCE</scope>
    <source>
        <strain evidence="1">Ploen Becks lab</strain>
    </source>
</reference>
<protein>
    <submittedName>
        <fullName evidence="1">Uncharacterized protein</fullName>
    </submittedName>
</protein>
<gene>
    <name evidence="1" type="ORF">OXX778_LOCUS728</name>
</gene>
<evidence type="ECO:0000313" key="2">
    <source>
        <dbReference type="Proteomes" id="UP000663879"/>
    </source>
</evidence>
<dbReference type="EMBL" id="CAJNOC010000039">
    <property type="protein sequence ID" value="CAF0709034.1"/>
    <property type="molecule type" value="Genomic_DNA"/>
</dbReference>
<organism evidence="1 2">
    <name type="scientific">Brachionus calyciflorus</name>
    <dbReference type="NCBI Taxonomy" id="104777"/>
    <lineage>
        <taxon>Eukaryota</taxon>
        <taxon>Metazoa</taxon>
        <taxon>Spiralia</taxon>
        <taxon>Gnathifera</taxon>
        <taxon>Rotifera</taxon>
        <taxon>Eurotatoria</taxon>
        <taxon>Monogononta</taxon>
        <taxon>Pseudotrocha</taxon>
        <taxon>Ploima</taxon>
        <taxon>Brachionidae</taxon>
        <taxon>Brachionus</taxon>
    </lineage>
</organism>
<dbReference type="AlphaFoldDB" id="A0A813M301"/>
<name>A0A813M301_9BILA</name>
<dbReference type="Proteomes" id="UP000663879">
    <property type="component" value="Unassembled WGS sequence"/>
</dbReference>
<comment type="caution">
    <text evidence="1">The sequence shown here is derived from an EMBL/GenBank/DDBJ whole genome shotgun (WGS) entry which is preliminary data.</text>
</comment>